<proteinExistence type="inferred from homology"/>
<keyword evidence="8" id="KW-0687">Ribonucleoprotein</keyword>
<dbReference type="InterPro" id="IPR000504">
    <property type="entry name" value="RRM_dom"/>
</dbReference>
<evidence type="ECO:0000256" key="2">
    <source>
        <dbReference type="ARBA" id="ARBA00008033"/>
    </source>
</evidence>
<comment type="subcellular location">
    <subcellularLocation>
        <location evidence="1">Nucleus</location>
    </subcellularLocation>
</comment>
<feature type="domain" description="RRM" evidence="11">
    <location>
        <begin position="4"/>
        <end position="76"/>
    </location>
</feature>
<accession>A0AAE0DGI3</accession>
<dbReference type="GO" id="GO:1990904">
    <property type="term" value="C:ribonucleoprotein complex"/>
    <property type="evidence" value="ECO:0007669"/>
    <property type="project" value="UniProtKB-KW"/>
</dbReference>
<feature type="domain" description="RRM" evidence="11">
    <location>
        <begin position="506"/>
        <end position="578"/>
    </location>
</feature>
<dbReference type="AlphaFoldDB" id="A0AAE0DGI3"/>
<dbReference type="GO" id="GO:0003729">
    <property type="term" value="F:mRNA binding"/>
    <property type="evidence" value="ECO:0007669"/>
    <property type="project" value="TreeGrafter"/>
</dbReference>
<dbReference type="InterPro" id="IPR034482">
    <property type="entry name" value="Mrd1_RRM3"/>
</dbReference>
<sequence>MESSRIFVRGLPPSLTAEDFKKHFSKQSVVTDVKFIPNRCIGYVGYKSPEDAARAVKYHNKSFIRMSRIGVELARSVEEQSALRAGHNSANATNKKYGGYKEYIPTEAGGEGQKKRKREVVAEDRDKATLQEFLEVMQPPSKSKMWENQNAMTAQTVEELTIHGAGKKETETQSYEEYEPVPKKQKTERKKNRKEKQVSEPPLAEAVAPQQDEPTSTAEQTLQVAIQEPSETIQTASDADWLRSRTSRLLGLVDDDDALGQHNLPIDGEDQKAVMPPNPEHIESTSKSDASVQTDDESKDIDDTAAASPSRSDEDSAIGNGRLFVRNLTYTTTEEELRQHLESGAYGTTEEVHLPIDSRSGHNKGFAHIQYVEPEAAIKALKGLDRSPFQGRLLHVMPADSKKENVLDDFAISKLPLKKQQQIKRKAEAASSTFNWNSMYMNSDAVISSISDRLGVSKSELLDPTSSGAAVKQAHAETHIIQETRSYFTTNGIDLEAFKRGERGDTAILVKNFSYGTNSEELKKLFEAHGHIRRILMPPSGTIAIVEFVQPDHARSAFGSLAYRKFKDSILFLEKGPKGLFKSDRSHSHELSTSVRTAKPLATDLLEGDGAQQLANTSTLFVRNLNFSTTTERLREIFKPLDGFLSGTVKTKPDPKKPGQLLSMGFGFLEFRSKEHAQAALAAMGGYKLDGHELLIRASHKAIDAAEERRKEDHAKKMASKGTKIIIKNLPFEASKKDVQSLFRSYGQLRSVRVPKKFDSSTRGFAFADFVTAREAENAMDALRDTHLLGRRLVLEFAAEDATDPEQEIEKMQRKVGKQADKVALQKLAGTGRKKFNVEGIDELDQG</sequence>
<dbReference type="GO" id="GO:0006364">
    <property type="term" value="P:rRNA processing"/>
    <property type="evidence" value="ECO:0007669"/>
    <property type="project" value="UniProtKB-KW"/>
</dbReference>
<evidence type="ECO:0000256" key="3">
    <source>
        <dbReference type="ARBA" id="ARBA00013428"/>
    </source>
</evidence>
<keyword evidence="6 9" id="KW-0694">RNA-binding</keyword>
<name>A0AAE0DGI3_9LECA</name>
<dbReference type="InterPro" id="IPR035979">
    <property type="entry name" value="RBD_domain_sf"/>
</dbReference>
<evidence type="ECO:0000256" key="4">
    <source>
        <dbReference type="ARBA" id="ARBA00022552"/>
    </source>
</evidence>
<evidence type="ECO:0000256" key="8">
    <source>
        <dbReference type="ARBA" id="ARBA00023274"/>
    </source>
</evidence>
<keyword evidence="13" id="KW-1185">Reference proteome</keyword>
<evidence type="ECO:0000313" key="12">
    <source>
        <dbReference type="EMBL" id="KAK3168415.1"/>
    </source>
</evidence>
<evidence type="ECO:0000256" key="5">
    <source>
        <dbReference type="ARBA" id="ARBA00022737"/>
    </source>
</evidence>
<dbReference type="PROSITE" id="PS50102">
    <property type="entry name" value="RRM"/>
    <property type="match status" value="5"/>
</dbReference>
<dbReference type="FunFam" id="3.30.70.330:FF:000247">
    <property type="entry name" value="Multiple RNA-binding domain-containing protein 1"/>
    <property type="match status" value="1"/>
</dbReference>
<feature type="region of interest" description="Disordered" evidence="10">
    <location>
        <begin position="164"/>
        <end position="221"/>
    </location>
</feature>
<comment type="caution">
    <text evidence="12">The sequence shown here is derived from an EMBL/GenBank/DDBJ whole genome shotgun (WGS) entry which is preliminary data.</text>
</comment>
<feature type="domain" description="RRM" evidence="11">
    <location>
        <begin position="618"/>
        <end position="701"/>
    </location>
</feature>
<dbReference type="CDD" id="cd12568">
    <property type="entry name" value="RRM3_MRD1"/>
    <property type="match status" value="1"/>
</dbReference>
<keyword evidence="4" id="KW-0698">rRNA processing</keyword>
<reference evidence="12" key="1">
    <citation type="submission" date="2022-11" db="EMBL/GenBank/DDBJ databases">
        <title>Chromosomal genome sequence assembly and mating type (MAT) locus characterization of the leprose asexual lichenized fungus Lepraria neglecta (Nyl.) Erichsen.</title>
        <authorList>
            <person name="Allen J.L."/>
            <person name="Pfeffer B."/>
        </authorList>
    </citation>
    <scope>NUCLEOTIDE SEQUENCE</scope>
    <source>
        <strain evidence="12">Allen 5258</strain>
    </source>
</reference>
<dbReference type="EMBL" id="JASNWA010000010">
    <property type="protein sequence ID" value="KAK3168415.1"/>
    <property type="molecule type" value="Genomic_DNA"/>
</dbReference>
<evidence type="ECO:0000256" key="7">
    <source>
        <dbReference type="ARBA" id="ARBA00023242"/>
    </source>
</evidence>
<evidence type="ECO:0000256" key="10">
    <source>
        <dbReference type="SAM" id="MobiDB-lite"/>
    </source>
</evidence>
<dbReference type="PANTHER" id="PTHR48039:SF5">
    <property type="entry name" value="RNA-BINDING PROTEIN 28"/>
    <property type="match status" value="1"/>
</dbReference>
<dbReference type="SMART" id="SM00360">
    <property type="entry name" value="RRM"/>
    <property type="match status" value="5"/>
</dbReference>
<evidence type="ECO:0000256" key="1">
    <source>
        <dbReference type="ARBA" id="ARBA00004123"/>
    </source>
</evidence>
<feature type="region of interest" description="Disordered" evidence="10">
    <location>
        <begin position="257"/>
        <end position="319"/>
    </location>
</feature>
<comment type="similarity">
    <text evidence="2">Belongs to the RRM MRD1 family.</text>
</comment>
<evidence type="ECO:0000256" key="6">
    <source>
        <dbReference type="ARBA" id="ARBA00022884"/>
    </source>
</evidence>
<dbReference type="GO" id="GO:0005634">
    <property type="term" value="C:nucleus"/>
    <property type="evidence" value="ECO:0007669"/>
    <property type="project" value="UniProtKB-SubCell"/>
</dbReference>
<organism evidence="12 13">
    <name type="scientific">Lepraria neglecta</name>
    <dbReference type="NCBI Taxonomy" id="209136"/>
    <lineage>
        <taxon>Eukaryota</taxon>
        <taxon>Fungi</taxon>
        <taxon>Dikarya</taxon>
        <taxon>Ascomycota</taxon>
        <taxon>Pezizomycotina</taxon>
        <taxon>Lecanoromycetes</taxon>
        <taxon>OSLEUM clade</taxon>
        <taxon>Lecanoromycetidae</taxon>
        <taxon>Lecanorales</taxon>
        <taxon>Lecanorineae</taxon>
        <taxon>Stereocaulaceae</taxon>
        <taxon>Lepraria</taxon>
    </lineage>
</organism>
<feature type="domain" description="RRM" evidence="11">
    <location>
        <begin position="321"/>
        <end position="401"/>
    </location>
</feature>
<dbReference type="PANTHER" id="PTHR48039">
    <property type="entry name" value="RNA-BINDING MOTIF PROTEIN 14B"/>
    <property type="match status" value="1"/>
</dbReference>
<dbReference type="InterPro" id="IPR051945">
    <property type="entry name" value="RRM_MRD1_RNA_proc_ribogen"/>
</dbReference>
<gene>
    <name evidence="12" type="ORF">OEA41_004862</name>
</gene>
<dbReference type="SUPFAM" id="SSF54928">
    <property type="entry name" value="RNA-binding domain, RBD"/>
    <property type="match status" value="3"/>
</dbReference>
<protein>
    <recommendedName>
        <fullName evidence="3">Multiple RNA-binding domain-containing protein 1</fullName>
    </recommendedName>
</protein>
<dbReference type="Proteomes" id="UP001276659">
    <property type="component" value="Unassembled WGS sequence"/>
</dbReference>
<evidence type="ECO:0000259" key="11">
    <source>
        <dbReference type="PROSITE" id="PS50102"/>
    </source>
</evidence>
<dbReference type="FunFam" id="3.30.70.330:FF:000459">
    <property type="entry name" value="Multiple RNA-binding domain-containing protein 1"/>
    <property type="match status" value="1"/>
</dbReference>
<evidence type="ECO:0000313" key="13">
    <source>
        <dbReference type="Proteomes" id="UP001276659"/>
    </source>
</evidence>
<dbReference type="Gene3D" id="3.30.70.330">
    <property type="match status" value="5"/>
</dbReference>
<feature type="compositionally biased region" description="Basic residues" evidence="10">
    <location>
        <begin position="183"/>
        <end position="194"/>
    </location>
</feature>
<keyword evidence="7" id="KW-0539">Nucleus</keyword>
<dbReference type="InterPro" id="IPR012677">
    <property type="entry name" value="Nucleotide-bd_a/b_plait_sf"/>
</dbReference>
<feature type="domain" description="RRM" evidence="11">
    <location>
        <begin position="723"/>
        <end position="800"/>
    </location>
</feature>
<keyword evidence="5" id="KW-0677">Repeat</keyword>
<feature type="region of interest" description="Disordered" evidence="10">
    <location>
        <begin position="103"/>
        <end position="124"/>
    </location>
</feature>
<feature type="compositionally biased region" description="Polar residues" evidence="10">
    <location>
        <begin position="212"/>
        <end position="221"/>
    </location>
</feature>
<dbReference type="Pfam" id="PF00076">
    <property type="entry name" value="RRM_1"/>
    <property type="match status" value="5"/>
</dbReference>
<evidence type="ECO:0000256" key="9">
    <source>
        <dbReference type="PROSITE-ProRule" id="PRU00176"/>
    </source>
</evidence>